<name>A0A3Q7J843_SOLLC</name>
<evidence type="ECO:0000256" key="1">
    <source>
        <dbReference type="SAM" id="Phobius"/>
    </source>
</evidence>
<reference evidence="2" key="2">
    <citation type="submission" date="2019-01" db="UniProtKB">
        <authorList>
            <consortium name="EnsemblPlants"/>
        </authorList>
    </citation>
    <scope>IDENTIFICATION</scope>
    <source>
        <strain evidence="2">cv. Heinz 1706</strain>
    </source>
</reference>
<dbReference type="AlphaFoldDB" id="A0A3Q7J843"/>
<reference evidence="2" key="1">
    <citation type="journal article" date="2012" name="Nature">
        <title>The tomato genome sequence provides insights into fleshy fruit evolution.</title>
        <authorList>
            <consortium name="Tomato Genome Consortium"/>
        </authorList>
    </citation>
    <scope>NUCLEOTIDE SEQUENCE [LARGE SCALE GENOMIC DNA]</scope>
    <source>
        <strain evidence="2">cv. Heinz 1706</strain>
    </source>
</reference>
<keyword evidence="3" id="KW-1185">Reference proteome</keyword>
<dbReference type="Gramene" id="Solyc12g040400.1.1">
    <property type="protein sequence ID" value="Solyc12g040400.1.1.1"/>
    <property type="gene ID" value="Solyc12g040400.1"/>
</dbReference>
<dbReference type="Proteomes" id="UP000004994">
    <property type="component" value="Chromosome 12"/>
</dbReference>
<dbReference type="InParanoid" id="A0A3Q7J843"/>
<accession>A0A3Q7J843</accession>
<dbReference type="EnsemblPlants" id="Solyc12g040400.1.1">
    <property type="protein sequence ID" value="Solyc12g040400.1.1.1"/>
    <property type="gene ID" value="Solyc12g040400.1"/>
</dbReference>
<sequence>MDTLIHLKPTCFLVYGLHLLGAVSKLASMFDLIILLCPLKILVKIRDMSYPLLVKLIMRYL</sequence>
<keyword evidence="1" id="KW-0472">Membrane</keyword>
<evidence type="ECO:0000313" key="2">
    <source>
        <dbReference type="EnsemblPlants" id="Solyc12g040400.1.1.1"/>
    </source>
</evidence>
<evidence type="ECO:0000313" key="3">
    <source>
        <dbReference type="Proteomes" id="UP000004994"/>
    </source>
</evidence>
<feature type="transmembrane region" description="Helical" evidence="1">
    <location>
        <begin position="12"/>
        <end position="39"/>
    </location>
</feature>
<proteinExistence type="predicted"/>
<dbReference type="PaxDb" id="4081-Solyc12g040400.1.1"/>
<keyword evidence="1" id="KW-1133">Transmembrane helix</keyword>
<protein>
    <submittedName>
        <fullName evidence="2">Uncharacterized protein</fullName>
    </submittedName>
</protein>
<organism evidence="2">
    <name type="scientific">Solanum lycopersicum</name>
    <name type="common">Tomato</name>
    <name type="synonym">Lycopersicon esculentum</name>
    <dbReference type="NCBI Taxonomy" id="4081"/>
    <lineage>
        <taxon>Eukaryota</taxon>
        <taxon>Viridiplantae</taxon>
        <taxon>Streptophyta</taxon>
        <taxon>Embryophyta</taxon>
        <taxon>Tracheophyta</taxon>
        <taxon>Spermatophyta</taxon>
        <taxon>Magnoliopsida</taxon>
        <taxon>eudicotyledons</taxon>
        <taxon>Gunneridae</taxon>
        <taxon>Pentapetalae</taxon>
        <taxon>asterids</taxon>
        <taxon>lamiids</taxon>
        <taxon>Solanales</taxon>
        <taxon>Solanaceae</taxon>
        <taxon>Solanoideae</taxon>
        <taxon>Solaneae</taxon>
        <taxon>Solanum</taxon>
        <taxon>Solanum subgen. Lycopersicon</taxon>
    </lineage>
</organism>
<keyword evidence="1" id="KW-0812">Transmembrane</keyword>